<organism evidence="3 4">
    <name type="scientific">Caulobacter rhizosphaerae</name>
    <dbReference type="NCBI Taxonomy" id="2010972"/>
    <lineage>
        <taxon>Bacteria</taxon>
        <taxon>Pseudomonadati</taxon>
        <taxon>Pseudomonadota</taxon>
        <taxon>Alphaproteobacteria</taxon>
        <taxon>Caulobacterales</taxon>
        <taxon>Caulobacteraceae</taxon>
        <taxon>Caulobacter</taxon>
    </lineage>
</organism>
<dbReference type="Gene3D" id="3.40.50.720">
    <property type="entry name" value="NAD(P)-binding Rossmann-like Domain"/>
    <property type="match status" value="1"/>
</dbReference>
<dbReference type="EMBL" id="JAVDRL010000012">
    <property type="protein sequence ID" value="MDR6533339.1"/>
    <property type="molecule type" value="Genomic_DNA"/>
</dbReference>
<gene>
    <name evidence="3" type="ORF">J2800_004101</name>
</gene>
<feature type="region of interest" description="Disordered" evidence="1">
    <location>
        <begin position="230"/>
        <end position="251"/>
    </location>
</feature>
<keyword evidence="4" id="KW-1185">Reference proteome</keyword>
<sequence length="291" mass="31367">MALTDHVLAVCPDLPPDRLRLFGSSRRPLQLRDQRPLIEPLDALSGLGNGEWLILHAAIVGGDRVDGGDLQEMRRRNDALLGRVLALADMADTRRLVTVSSGAVGRPDMGPPDRVAYTAMKREHEAVVADWARRTGKSVLVPRVFNLGGPFINHTEAYALGAFILALARRGRITIGAADPVFRSFVHVSEMARVILDMAVDETQSAEPFDVGGAEVVELGALARAVGQALGRSDPPIERQEPGDGPGDWYVGDGRRYQGALFRRGEHPTPLARTVADTVAYLAATGALDET</sequence>
<feature type="domain" description="NAD-dependent epimerase/dehydratase" evidence="2">
    <location>
        <begin position="54"/>
        <end position="211"/>
    </location>
</feature>
<evidence type="ECO:0000313" key="4">
    <source>
        <dbReference type="Proteomes" id="UP001262754"/>
    </source>
</evidence>
<dbReference type="Proteomes" id="UP001262754">
    <property type="component" value="Unassembled WGS sequence"/>
</dbReference>
<evidence type="ECO:0000313" key="3">
    <source>
        <dbReference type="EMBL" id="MDR6533339.1"/>
    </source>
</evidence>
<evidence type="ECO:0000259" key="2">
    <source>
        <dbReference type="Pfam" id="PF01370"/>
    </source>
</evidence>
<dbReference type="Pfam" id="PF01370">
    <property type="entry name" value="Epimerase"/>
    <property type="match status" value="1"/>
</dbReference>
<dbReference type="InterPro" id="IPR036291">
    <property type="entry name" value="NAD(P)-bd_dom_sf"/>
</dbReference>
<accession>A0ABU1N4G9</accession>
<comment type="caution">
    <text evidence="3">The sequence shown here is derived from an EMBL/GenBank/DDBJ whole genome shotgun (WGS) entry which is preliminary data.</text>
</comment>
<protein>
    <submittedName>
        <fullName evidence="3">Nucleoside-diphosphate-sugar epimerase</fullName>
    </submittedName>
</protein>
<evidence type="ECO:0000256" key="1">
    <source>
        <dbReference type="SAM" id="MobiDB-lite"/>
    </source>
</evidence>
<name>A0ABU1N4G9_9CAUL</name>
<proteinExistence type="predicted"/>
<dbReference type="SUPFAM" id="SSF51735">
    <property type="entry name" value="NAD(P)-binding Rossmann-fold domains"/>
    <property type="match status" value="1"/>
</dbReference>
<reference evidence="3 4" key="1">
    <citation type="submission" date="2023-07" db="EMBL/GenBank/DDBJ databases">
        <title>Sorghum-associated microbial communities from plants grown in Nebraska, USA.</title>
        <authorList>
            <person name="Schachtman D."/>
        </authorList>
    </citation>
    <scope>NUCLEOTIDE SEQUENCE [LARGE SCALE GENOMIC DNA]</scope>
    <source>
        <strain evidence="3 4">DS2154</strain>
    </source>
</reference>
<dbReference type="InterPro" id="IPR001509">
    <property type="entry name" value="Epimerase_deHydtase"/>
</dbReference>